<keyword evidence="2" id="KW-1185">Reference proteome</keyword>
<dbReference type="EMBL" id="JANPWB010000014">
    <property type="protein sequence ID" value="KAJ1101041.1"/>
    <property type="molecule type" value="Genomic_DNA"/>
</dbReference>
<organism evidence="1 2">
    <name type="scientific">Pleurodeles waltl</name>
    <name type="common">Iberian ribbed newt</name>
    <dbReference type="NCBI Taxonomy" id="8319"/>
    <lineage>
        <taxon>Eukaryota</taxon>
        <taxon>Metazoa</taxon>
        <taxon>Chordata</taxon>
        <taxon>Craniata</taxon>
        <taxon>Vertebrata</taxon>
        <taxon>Euteleostomi</taxon>
        <taxon>Amphibia</taxon>
        <taxon>Batrachia</taxon>
        <taxon>Caudata</taxon>
        <taxon>Salamandroidea</taxon>
        <taxon>Salamandridae</taxon>
        <taxon>Pleurodelinae</taxon>
        <taxon>Pleurodeles</taxon>
    </lineage>
</organism>
<reference evidence="1" key="1">
    <citation type="journal article" date="2022" name="bioRxiv">
        <title>Sequencing and chromosome-scale assembly of the giantPleurodeles waltlgenome.</title>
        <authorList>
            <person name="Brown T."/>
            <person name="Elewa A."/>
            <person name="Iarovenko S."/>
            <person name="Subramanian E."/>
            <person name="Araus A.J."/>
            <person name="Petzold A."/>
            <person name="Susuki M."/>
            <person name="Suzuki K.-i.T."/>
            <person name="Hayashi T."/>
            <person name="Toyoda A."/>
            <person name="Oliveira C."/>
            <person name="Osipova E."/>
            <person name="Leigh N.D."/>
            <person name="Simon A."/>
            <person name="Yun M.H."/>
        </authorList>
    </citation>
    <scope>NUCLEOTIDE SEQUENCE</scope>
    <source>
        <strain evidence="1">20211129_DDA</strain>
        <tissue evidence="1">Liver</tissue>
    </source>
</reference>
<protein>
    <recommendedName>
        <fullName evidence="3">Secreted protein</fullName>
    </recommendedName>
</protein>
<dbReference type="Proteomes" id="UP001066276">
    <property type="component" value="Chromosome 10"/>
</dbReference>
<dbReference type="AlphaFoldDB" id="A0AAV7MBA6"/>
<comment type="caution">
    <text evidence="1">The sequence shown here is derived from an EMBL/GenBank/DDBJ whole genome shotgun (WGS) entry which is preliminary data.</text>
</comment>
<evidence type="ECO:0000313" key="1">
    <source>
        <dbReference type="EMBL" id="KAJ1101041.1"/>
    </source>
</evidence>
<evidence type="ECO:0000313" key="2">
    <source>
        <dbReference type="Proteomes" id="UP001066276"/>
    </source>
</evidence>
<name>A0AAV7MBA6_PLEWA</name>
<gene>
    <name evidence="1" type="ORF">NDU88_006115</name>
</gene>
<evidence type="ECO:0008006" key="3">
    <source>
        <dbReference type="Google" id="ProtNLM"/>
    </source>
</evidence>
<accession>A0AAV7MBA6</accession>
<sequence length="86" mass="9289">MICFHRSRFCPSFSSPAAYVVVVGVAGLESWAGGAAGPPRPLRHVTKAGGWGLEVPGPMGAFRRPRGSLRPVWRVIQELDSRGSTW</sequence>
<proteinExistence type="predicted"/>